<organism evidence="3 4">
    <name type="scientific">Macrococcus armenti</name>
    <dbReference type="NCBI Taxonomy" id="2875764"/>
    <lineage>
        <taxon>Bacteria</taxon>
        <taxon>Bacillati</taxon>
        <taxon>Bacillota</taxon>
        <taxon>Bacilli</taxon>
        <taxon>Bacillales</taxon>
        <taxon>Staphylococcaceae</taxon>
        <taxon>Macrococcus</taxon>
    </lineage>
</organism>
<dbReference type="Proteomes" id="UP000830343">
    <property type="component" value="Chromosome"/>
</dbReference>
<proteinExistence type="predicted"/>
<evidence type="ECO:0000256" key="1">
    <source>
        <dbReference type="SAM" id="MobiDB-lite"/>
    </source>
</evidence>
<reference evidence="3" key="2">
    <citation type="submission" date="2022-04" db="EMBL/GenBank/DDBJ databases">
        <title>Antimicrobial genetic elements in methicillin-resistant Macrococcus armenti.</title>
        <authorList>
            <person name="Keller J.E."/>
            <person name="Schwendener S."/>
            <person name="Pantucek R."/>
            <person name="Perreten V."/>
        </authorList>
    </citation>
    <scope>NUCLEOTIDE SEQUENCE</scope>
    <source>
        <strain evidence="3">CCM 2609</strain>
    </source>
</reference>
<dbReference type="Gene3D" id="3.40.50.1110">
    <property type="entry name" value="SGNH hydrolase"/>
    <property type="match status" value="1"/>
</dbReference>
<evidence type="ECO:0000313" key="3">
    <source>
        <dbReference type="EMBL" id="UOB20138.1"/>
    </source>
</evidence>
<protein>
    <recommendedName>
        <fullName evidence="5">SGNH/GDSL hydrolase family protein</fullName>
    </recommendedName>
</protein>
<keyword evidence="2" id="KW-0472">Membrane</keyword>
<dbReference type="SUPFAM" id="SSF52266">
    <property type="entry name" value="SGNH hydrolase"/>
    <property type="match status" value="1"/>
</dbReference>
<dbReference type="RefSeq" id="WP_243365484.1">
    <property type="nucleotide sequence ID" value="NZ_CP094348.1"/>
</dbReference>
<reference evidence="3" key="1">
    <citation type="submission" date="2022-03" db="EMBL/GenBank/DDBJ databases">
        <authorList>
            <person name="Vrbovska V."/>
            <person name="Kovarovic V."/>
            <person name="Botka T."/>
            <person name="Pantucek R."/>
        </authorList>
    </citation>
    <scope>NUCLEOTIDE SEQUENCE</scope>
    <source>
        <strain evidence="3">CCM 2609</strain>
    </source>
</reference>
<sequence length="247" mass="28167">MKNILFWIYILAAVLLIGAGYKYWQDKVTDGGEATEQTTETKHTQKDKSENSSQQEEKKDVSLPQVFKEPAIQKIYEDKASKNKKMQLTFVSTPYQTSDKNTNVANTFISNLQEDIDYNVVEIDASSNTVNSDDINKENPDIVILDALTLNDYIEGVTSDEHINNLDTIINNIKMDNRKIYVVGTRSMNDDAFNAYQQDEMNFLSNQDVYFIPVSDAIKENYDNDSELLTETGVKNWTKAITDEVLK</sequence>
<keyword evidence="2" id="KW-0812">Transmembrane</keyword>
<gene>
    <name evidence="3" type="ORF">MRZ06_09040</name>
</gene>
<dbReference type="InterPro" id="IPR036514">
    <property type="entry name" value="SGNH_hydro_sf"/>
</dbReference>
<feature type="region of interest" description="Disordered" evidence="1">
    <location>
        <begin position="34"/>
        <end position="63"/>
    </location>
</feature>
<dbReference type="EMBL" id="CP094348">
    <property type="protein sequence ID" value="UOB20138.1"/>
    <property type="molecule type" value="Genomic_DNA"/>
</dbReference>
<keyword evidence="2" id="KW-1133">Transmembrane helix</keyword>
<evidence type="ECO:0000313" key="4">
    <source>
        <dbReference type="Proteomes" id="UP000830343"/>
    </source>
</evidence>
<feature type="transmembrane region" description="Helical" evidence="2">
    <location>
        <begin position="6"/>
        <end position="24"/>
    </location>
</feature>
<name>A0ABY3ZYR2_9STAP</name>
<evidence type="ECO:0000256" key="2">
    <source>
        <dbReference type="SAM" id="Phobius"/>
    </source>
</evidence>
<keyword evidence="4" id="KW-1185">Reference proteome</keyword>
<accession>A0ABY3ZYR2</accession>
<evidence type="ECO:0008006" key="5">
    <source>
        <dbReference type="Google" id="ProtNLM"/>
    </source>
</evidence>
<feature type="compositionally biased region" description="Basic and acidic residues" evidence="1">
    <location>
        <begin position="39"/>
        <end position="61"/>
    </location>
</feature>